<keyword evidence="4" id="KW-0963">Cytoplasm</keyword>
<evidence type="ECO:0000259" key="14">
    <source>
        <dbReference type="PROSITE" id="PS51194"/>
    </source>
</evidence>
<evidence type="ECO:0000256" key="11">
    <source>
        <dbReference type="ARBA" id="ARBA00047984"/>
    </source>
</evidence>
<evidence type="ECO:0000256" key="2">
    <source>
        <dbReference type="ARBA" id="ARBA00004496"/>
    </source>
</evidence>
<evidence type="ECO:0000313" key="16">
    <source>
        <dbReference type="Ensembl" id="ENSMMOP00000019826.1"/>
    </source>
</evidence>
<keyword evidence="10" id="KW-0539">Nucleus</keyword>
<accession>A0A3Q3XBN8</accession>
<dbReference type="EC" id="3.6.4.13" evidence="3"/>
<dbReference type="OMA" id="HTRKMAG"/>
<dbReference type="CDD" id="cd18787">
    <property type="entry name" value="SF2_C_DEAD"/>
    <property type="match status" value="1"/>
</dbReference>
<evidence type="ECO:0000256" key="9">
    <source>
        <dbReference type="ARBA" id="ARBA00022884"/>
    </source>
</evidence>
<evidence type="ECO:0000256" key="8">
    <source>
        <dbReference type="ARBA" id="ARBA00022840"/>
    </source>
</evidence>
<dbReference type="Ensembl" id="ENSMMOT00000020159.1">
    <property type="protein sequence ID" value="ENSMMOP00000019826.1"/>
    <property type="gene ID" value="ENSMMOG00000015048.1"/>
</dbReference>
<reference evidence="16" key="2">
    <citation type="submission" date="2025-09" db="UniProtKB">
        <authorList>
            <consortium name="Ensembl"/>
        </authorList>
    </citation>
    <scope>IDENTIFICATION</scope>
</reference>
<evidence type="ECO:0000313" key="17">
    <source>
        <dbReference type="Proteomes" id="UP000261620"/>
    </source>
</evidence>
<dbReference type="STRING" id="94237.ENSMMOP00000019826"/>
<organism evidence="16 17">
    <name type="scientific">Mola mola</name>
    <name type="common">Ocean sunfish</name>
    <name type="synonym">Tetraodon mola</name>
    <dbReference type="NCBI Taxonomy" id="94237"/>
    <lineage>
        <taxon>Eukaryota</taxon>
        <taxon>Metazoa</taxon>
        <taxon>Chordata</taxon>
        <taxon>Craniata</taxon>
        <taxon>Vertebrata</taxon>
        <taxon>Euteleostomi</taxon>
        <taxon>Actinopterygii</taxon>
        <taxon>Neopterygii</taxon>
        <taxon>Teleostei</taxon>
        <taxon>Neoteleostei</taxon>
        <taxon>Acanthomorphata</taxon>
        <taxon>Eupercaria</taxon>
        <taxon>Tetraodontiformes</taxon>
        <taxon>Molidae</taxon>
        <taxon>Mola</taxon>
    </lineage>
</organism>
<dbReference type="InterPro" id="IPR011545">
    <property type="entry name" value="DEAD/DEAH_box_helicase_dom"/>
</dbReference>
<evidence type="ECO:0000256" key="4">
    <source>
        <dbReference type="ARBA" id="ARBA00022490"/>
    </source>
</evidence>
<evidence type="ECO:0000256" key="5">
    <source>
        <dbReference type="ARBA" id="ARBA00022741"/>
    </source>
</evidence>
<dbReference type="InterPro" id="IPR027417">
    <property type="entry name" value="P-loop_NTPase"/>
</dbReference>
<evidence type="ECO:0000256" key="7">
    <source>
        <dbReference type="ARBA" id="ARBA00022806"/>
    </source>
</evidence>
<evidence type="ECO:0000256" key="10">
    <source>
        <dbReference type="ARBA" id="ARBA00023242"/>
    </source>
</evidence>
<evidence type="ECO:0000256" key="3">
    <source>
        <dbReference type="ARBA" id="ARBA00012552"/>
    </source>
</evidence>
<comment type="catalytic activity">
    <reaction evidence="11">
        <text>ATP + H2O = ADP + phosphate + H(+)</text>
        <dbReference type="Rhea" id="RHEA:13065"/>
        <dbReference type="ChEBI" id="CHEBI:15377"/>
        <dbReference type="ChEBI" id="CHEBI:15378"/>
        <dbReference type="ChEBI" id="CHEBI:30616"/>
        <dbReference type="ChEBI" id="CHEBI:43474"/>
        <dbReference type="ChEBI" id="CHEBI:456216"/>
        <dbReference type="EC" id="3.6.4.13"/>
    </reaction>
</comment>
<dbReference type="SMART" id="SM00487">
    <property type="entry name" value="DEXDc"/>
    <property type="match status" value="1"/>
</dbReference>
<protein>
    <recommendedName>
        <fullName evidence="3">RNA helicase</fullName>
        <ecNumber evidence="3">3.6.4.13</ecNumber>
    </recommendedName>
</protein>
<dbReference type="PROSITE" id="PS51194">
    <property type="entry name" value="HELICASE_CTER"/>
    <property type="match status" value="1"/>
</dbReference>
<keyword evidence="7" id="KW-0347">Helicase</keyword>
<evidence type="ECO:0000259" key="15">
    <source>
        <dbReference type="PROSITE" id="PS51195"/>
    </source>
</evidence>
<dbReference type="PROSITE" id="PS51192">
    <property type="entry name" value="HELICASE_ATP_BIND_1"/>
    <property type="match status" value="1"/>
</dbReference>
<feature type="domain" description="Helicase ATP-binding" evidence="13">
    <location>
        <begin position="118"/>
        <end position="288"/>
    </location>
</feature>
<dbReference type="FunFam" id="3.40.50.300:FF:000318">
    <property type="entry name" value="ATP-dependent RNA helicase DDX19B"/>
    <property type="match status" value="1"/>
</dbReference>
<evidence type="ECO:0000256" key="1">
    <source>
        <dbReference type="ARBA" id="ARBA00004123"/>
    </source>
</evidence>
<evidence type="ECO:0000259" key="13">
    <source>
        <dbReference type="PROSITE" id="PS51192"/>
    </source>
</evidence>
<keyword evidence="6" id="KW-0378">Hydrolase</keyword>
<comment type="subcellular location">
    <subcellularLocation>
        <location evidence="2">Cytoplasm</location>
    </subcellularLocation>
    <subcellularLocation>
        <location evidence="1">Nucleus</location>
    </subcellularLocation>
</comment>
<dbReference type="FunFam" id="3.40.50.300:FF:000849">
    <property type="entry name" value="ATP-dependent RNA helicase DBP5"/>
    <property type="match status" value="1"/>
</dbReference>
<feature type="domain" description="DEAD-box RNA helicase Q" evidence="15">
    <location>
        <begin position="85"/>
        <end position="113"/>
    </location>
</feature>
<keyword evidence="8" id="KW-0067">ATP-binding</keyword>
<dbReference type="Pfam" id="PF00271">
    <property type="entry name" value="Helicase_C"/>
    <property type="match status" value="1"/>
</dbReference>
<dbReference type="GO" id="GO:0005524">
    <property type="term" value="F:ATP binding"/>
    <property type="evidence" value="ECO:0007669"/>
    <property type="project" value="UniProtKB-KW"/>
</dbReference>
<dbReference type="GO" id="GO:0003723">
    <property type="term" value="F:RNA binding"/>
    <property type="evidence" value="ECO:0007669"/>
    <property type="project" value="UniProtKB-KW"/>
</dbReference>
<dbReference type="PROSITE" id="PS51195">
    <property type="entry name" value="Q_MOTIF"/>
    <property type="match status" value="1"/>
</dbReference>
<feature type="domain" description="Helicase C-terminal" evidence="14">
    <location>
        <begin position="299"/>
        <end position="460"/>
    </location>
</feature>
<name>A0A3Q3XBN8_MOLML</name>
<dbReference type="InterPro" id="IPR014001">
    <property type="entry name" value="Helicase_ATP-bd"/>
</dbReference>
<dbReference type="SUPFAM" id="SSF52540">
    <property type="entry name" value="P-loop containing nucleoside triphosphate hydrolases"/>
    <property type="match status" value="1"/>
</dbReference>
<evidence type="ECO:0000256" key="6">
    <source>
        <dbReference type="ARBA" id="ARBA00022801"/>
    </source>
</evidence>
<sequence length="460" mass="51490">GPACGGRCGSGAATSFTLTSNFSSAPKCNTGPDGTDHGSWTKEGDRVDLAEQSLLNKLIRRSLVWNRNRVEVLQRDPVSPLFSVKTFEELRLVPELLKGVYSMGFNRPSRIQESALPMMLAQPLQNLIAQSQSGTGKTAAFCLAMLSHVKPANMWPQCLCVSPTYELALQIGQVVEQMGKFCPDVKLAYGVRGNRMERGVKLQEQIVIGTPGTILDWCTKYKLIDPKKISMFVLDEADVMIATQGHRDQSIRIHRLLTKNCQMLLFSATFEDSVWKFAETIVPDANIIRLKREEETLDTIKQFYVVCKDEQEKFTALCNLYASLTIAQAMIFCHTRKMAAWLTTNLSKEGHQVALLSGELTVEQRAAVIERYRNGKEKVLVTTNVCSRGIDVEQVTLVVNFDLPVDMEGNADSETYLHRIGRAGRFGRRGFAVNMVDSQQNRKIKQLDTNNLEEVELLMS</sequence>
<dbReference type="PANTHER" id="PTHR47958">
    <property type="entry name" value="ATP-DEPENDENT RNA HELICASE DBP3"/>
    <property type="match status" value="1"/>
</dbReference>
<dbReference type="Gene3D" id="3.40.50.300">
    <property type="entry name" value="P-loop containing nucleotide triphosphate hydrolases"/>
    <property type="match status" value="2"/>
</dbReference>
<evidence type="ECO:0000256" key="12">
    <source>
        <dbReference type="PROSITE-ProRule" id="PRU00552"/>
    </source>
</evidence>
<dbReference type="Pfam" id="PF00270">
    <property type="entry name" value="DEAD"/>
    <property type="match status" value="1"/>
</dbReference>
<dbReference type="Gene3D" id="6.10.250.2170">
    <property type="match status" value="1"/>
</dbReference>
<dbReference type="GO" id="GO:0005634">
    <property type="term" value="C:nucleus"/>
    <property type="evidence" value="ECO:0007669"/>
    <property type="project" value="UniProtKB-SubCell"/>
</dbReference>
<keyword evidence="5" id="KW-0547">Nucleotide-binding</keyword>
<dbReference type="SMART" id="SM00490">
    <property type="entry name" value="HELICc"/>
    <property type="match status" value="1"/>
</dbReference>
<feature type="short sequence motif" description="Q motif" evidence="12">
    <location>
        <begin position="85"/>
        <end position="113"/>
    </location>
</feature>
<dbReference type="InterPro" id="IPR001650">
    <property type="entry name" value="Helicase_C-like"/>
</dbReference>
<dbReference type="InterPro" id="IPR014014">
    <property type="entry name" value="RNA_helicase_DEAD_Q_motif"/>
</dbReference>
<dbReference type="GO" id="GO:0005737">
    <property type="term" value="C:cytoplasm"/>
    <property type="evidence" value="ECO:0007669"/>
    <property type="project" value="UniProtKB-SubCell"/>
</dbReference>
<dbReference type="AlphaFoldDB" id="A0A3Q3XBN8"/>
<dbReference type="GO" id="GO:0003724">
    <property type="term" value="F:RNA helicase activity"/>
    <property type="evidence" value="ECO:0007669"/>
    <property type="project" value="UniProtKB-EC"/>
</dbReference>
<dbReference type="GO" id="GO:0016787">
    <property type="term" value="F:hydrolase activity"/>
    <property type="evidence" value="ECO:0007669"/>
    <property type="project" value="UniProtKB-KW"/>
</dbReference>
<dbReference type="Proteomes" id="UP000261620">
    <property type="component" value="Unplaced"/>
</dbReference>
<reference evidence="16" key="1">
    <citation type="submission" date="2025-08" db="UniProtKB">
        <authorList>
            <consortium name="Ensembl"/>
        </authorList>
    </citation>
    <scope>IDENTIFICATION</scope>
</reference>
<keyword evidence="17" id="KW-1185">Reference proteome</keyword>
<keyword evidence="9" id="KW-0694">RNA-binding</keyword>
<proteinExistence type="predicted"/>